<evidence type="ECO:0000313" key="3">
    <source>
        <dbReference type="Proteomes" id="UP000190777"/>
    </source>
</evidence>
<protein>
    <recommendedName>
        <fullName evidence="5">DUF4435 domain-containing protein</fullName>
    </recommendedName>
</protein>
<dbReference type="Proteomes" id="UP000190777">
    <property type="component" value="Unassembled WGS sequence"/>
</dbReference>
<dbReference type="RefSeq" id="WP_079323910.1">
    <property type="nucleotide sequence ID" value="NZ_MXAP01000006.1"/>
</dbReference>
<keyword evidence="3" id="KW-1185">Reference proteome</keyword>
<proteinExistence type="predicted"/>
<dbReference type="InterPro" id="IPR024508">
    <property type="entry name" value="DUF3226"/>
</dbReference>
<reference evidence="2 4" key="2">
    <citation type="submission" date="2018-06" db="EMBL/GenBank/DDBJ databases">
        <authorList>
            <consortium name="Pathogen Informatics"/>
            <person name="Doyle S."/>
        </authorList>
    </citation>
    <scope>NUCLEOTIDE SEQUENCE [LARGE SCALE GENOMIC DNA]</scope>
    <source>
        <strain evidence="2 4">NCTC11012</strain>
    </source>
</reference>
<dbReference type="EMBL" id="UGQF01000001">
    <property type="protein sequence ID" value="STZ04278.1"/>
    <property type="molecule type" value="Genomic_DNA"/>
</dbReference>
<evidence type="ECO:0000313" key="4">
    <source>
        <dbReference type="Proteomes" id="UP000254618"/>
    </source>
</evidence>
<sequence>MSRFLLVEGKTDVAFFELFCQYHQITVDSIQNIDILSPTAIDLSFHDNKGGVIDEALDDLLLQIQNKRVEKLGIIIDADFEKDGQGFLKTHARITKKLSDYDYLLKPNANIAIHQSETIQRPDIGVWIMPNNKDSGAIEHWIKENIHQDEQEFYDYIENIIKNIPKQKFKSSQQLKVTIGTWLLWQKHPHLGTQSLFAQKIDNLINRDNQSYQELLAWFGQVFD</sequence>
<dbReference type="EMBL" id="MXAP01000006">
    <property type="protein sequence ID" value="OPH40187.1"/>
    <property type="molecule type" value="Genomic_DNA"/>
</dbReference>
<evidence type="ECO:0008006" key="5">
    <source>
        <dbReference type="Google" id="ProtNLM"/>
    </source>
</evidence>
<dbReference type="Proteomes" id="UP000254618">
    <property type="component" value="Unassembled WGS sequence"/>
</dbReference>
<organism evidence="2 4">
    <name type="scientific">Moraxella equi</name>
    <dbReference type="NCBI Taxonomy" id="60442"/>
    <lineage>
        <taxon>Bacteria</taxon>
        <taxon>Pseudomonadati</taxon>
        <taxon>Pseudomonadota</taxon>
        <taxon>Gammaproteobacteria</taxon>
        <taxon>Moraxellales</taxon>
        <taxon>Moraxellaceae</taxon>
        <taxon>Moraxella</taxon>
    </lineage>
</organism>
<name>A0A378QU00_9GAMM</name>
<evidence type="ECO:0000313" key="2">
    <source>
        <dbReference type="EMBL" id="STZ04278.1"/>
    </source>
</evidence>
<gene>
    <name evidence="1" type="ORF">B5J93_00475</name>
    <name evidence="2" type="ORF">NCTC11012_02548</name>
</gene>
<accession>A0A378QU00</accession>
<evidence type="ECO:0000313" key="1">
    <source>
        <dbReference type="EMBL" id="OPH40187.1"/>
    </source>
</evidence>
<reference evidence="1 3" key="1">
    <citation type="submission" date="2017-03" db="EMBL/GenBank/DDBJ databases">
        <title>Draft genome sequence of Moraxella equi CCUG 4950T type strain.</title>
        <authorList>
            <person name="Salva-Serra F."/>
            <person name="Engstrom-Jakobsson H."/>
            <person name="Thorell K."/>
            <person name="Jaen-Luchoro D."/>
            <person name="Gonzales-Siles L."/>
            <person name="Karlsson R."/>
            <person name="Yazdan S."/>
            <person name="Boulund F."/>
            <person name="Johnning A."/>
            <person name="Engstrand L."/>
            <person name="Kristiansson E."/>
            <person name="Moore E."/>
        </authorList>
    </citation>
    <scope>NUCLEOTIDE SEQUENCE [LARGE SCALE GENOMIC DNA]</scope>
    <source>
        <strain evidence="1 3">CCUG 4950</strain>
    </source>
</reference>
<dbReference type="Pfam" id="PF11536">
    <property type="entry name" value="DUF3226"/>
    <property type="match status" value="1"/>
</dbReference>
<dbReference type="AlphaFoldDB" id="A0A378QU00"/>